<gene>
    <name evidence="2" type="ORF">E0Z10_g6281</name>
</gene>
<proteinExistence type="predicted"/>
<sequence length="320" mass="34780">MMDNLKAVDVQDEGFWQGLDSRAACAVFLPEKYLPANETESCSLDYDVLFGAAFPNTSSDPDSATAEDQNSPGRSSVTSPTGDTASDTTGKTAYSGHADDCASATAVALTIPALSRAPSDPTSTGTELEITRHLSADDKADGALPGWVAHLLTQTHDTFTIMRTWCSFLQKQMSTAKTAEEQLLTRSLILQGARIIKSFYTSSVMAPAEAYMVLDIGAWDKLAEGCREPRSNLTRIPQFAAYTEAKTRLIQLLESSSDSAADLYGIIFSQQAEYFYSTQTEPKLFRYPKDCITLAEIRLHIISCSFVPAKTAALLQHSQP</sequence>
<feature type="region of interest" description="Disordered" evidence="1">
    <location>
        <begin position="58"/>
        <end position="94"/>
    </location>
</feature>
<keyword evidence="3" id="KW-1185">Reference proteome</keyword>
<dbReference type="AlphaFoldDB" id="A0A4Z0YEN0"/>
<evidence type="ECO:0000313" key="3">
    <source>
        <dbReference type="Proteomes" id="UP000297716"/>
    </source>
</evidence>
<feature type="compositionally biased region" description="Polar residues" evidence="1">
    <location>
        <begin position="58"/>
        <end position="92"/>
    </location>
</feature>
<accession>A0A4Z0YEN0</accession>
<protein>
    <submittedName>
        <fullName evidence="2">Uncharacterized protein</fullName>
    </submittedName>
</protein>
<evidence type="ECO:0000256" key="1">
    <source>
        <dbReference type="SAM" id="MobiDB-lite"/>
    </source>
</evidence>
<organism evidence="2 3">
    <name type="scientific">Xylaria hypoxylon</name>
    <dbReference type="NCBI Taxonomy" id="37992"/>
    <lineage>
        <taxon>Eukaryota</taxon>
        <taxon>Fungi</taxon>
        <taxon>Dikarya</taxon>
        <taxon>Ascomycota</taxon>
        <taxon>Pezizomycotina</taxon>
        <taxon>Sordariomycetes</taxon>
        <taxon>Xylariomycetidae</taxon>
        <taxon>Xylariales</taxon>
        <taxon>Xylariaceae</taxon>
        <taxon>Xylaria</taxon>
    </lineage>
</organism>
<comment type="caution">
    <text evidence="2">The sequence shown here is derived from an EMBL/GenBank/DDBJ whole genome shotgun (WGS) entry which is preliminary data.</text>
</comment>
<dbReference type="EMBL" id="SKBN01000126">
    <property type="protein sequence ID" value="TGJ82494.1"/>
    <property type="molecule type" value="Genomic_DNA"/>
</dbReference>
<name>A0A4Z0YEN0_9PEZI</name>
<evidence type="ECO:0000313" key="2">
    <source>
        <dbReference type="EMBL" id="TGJ82494.1"/>
    </source>
</evidence>
<dbReference type="OrthoDB" id="4775418at2759"/>
<reference evidence="2 3" key="1">
    <citation type="submission" date="2019-03" db="EMBL/GenBank/DDBJ databases">
        <title>Draft genome sequence of Xylaria hypoxylon DSM 108379, a ubiquitous saprotrophic-parasitic fungi on hardwood.</title>
        <authorList>
            <person name="Buettner E."/>
            <person name="Leonhardt S."/>
            <person name="Gebauer A.M."/>
            <person name="Liers C."/>
            <person name="Hofrichter M."/>
            <person name="Kellner H."/>
        </authorList>
    </citation>
    <scope>NUCLEOTIDE SEQUENCE [LARGE SCALE GENOMIC DNA]</scope>
    <source>
        <strain evidence="2 3">DSM 108379</strain>
    </source>
</reference>
<dbReference type="Proteomes" id="UP000297716">
    <property type="component" value="Unassembled WGS sequence"/>
</dbReference>